<keyword evidence="3 6" id="KW-0238">DNA-binding</keyword>
<dbReference type="Proteomes" id="UP000585638">
    <property type="component" value="Unassembled WGS sequence"/>
</dbReference>
<comment type="similarity">
    <text evidence="1">Belongs to the LysR transcriptional regulatory family.</text>
</comment>
<dbReference type="SUPFAM" id="SSF46785">
    <property type="entry name" value="Winged helix' DNA-binding domain"/>
    <property type="match status" value="1"/>
</dbReference>
<sequence>MADLNLRLLRYFAAVGAERHIGRAAQRLFITQPALSKQIHRLEDELGVRLVKRVGRGIDLTEAGQALLDVVPALLDHADEVLETVVRTGNGRHGRVRLGFVPGATALASDLLRDVGHHLPDLDMESCRVGWVEPGLSLLRDEVDLCLLRPPIDEAGLSTHRVLSEPRVAGFHADHPLAGATELRIAQLRDEPVIDTSFQRDYWAVDPRPDGTVPRRGPRADSVEDMLAIVAAGQAMCITSASIASMFPGPAVSFVPISDIAPTEVHLAWRTGDLSPAAARVVHLVVGGGHSRADRCSAAAVTASSTVASSS</sequence>
<dbReference type="InterPro" id="IPR005119">
    <property type="entry name" value="LysR_subst-bd"/>
</dbReference>
<dbReference type="InterPro" id="IPR000847">
    <property type="entry name" value="LysR_HTH_N"/>
</dbReference>
<dbReference type="PANTHER" id="PTHR30346:SF0">
    <property type="entry name" value="HCA OPERON TRANSCRIPTIONAL ACTIVATOR HCAR"/>
    <property type="match status" value="1"/>
</dbReference>
<dbReference type="InterPro" id="IPR036388">
    <property type="entry name" value="WH-like_DNA-bd_sf"/>
</dbReference>
<dbReference type="PROSITE" id="PS50931">
    <property type="entry name" value="HTH_LYSR"/>
    <property type="match status" value="1"/>
</dbReference>
<dbReference type="GO" id="GO:0003700">
    <property type="term" value="F:DNA-binding transcription factor activity"/>
    <property type="evidence" value="ECO:0007669"/>
    <property type="project" value="InterPro"/>
</dbReference>
<dbReference type="GO" id="GO:0003677">
    <property type="term" value="F:DNA binding"/>
    <property type="evidence" value="ECO:0007669"/>
    <property type="project" value="UniProtKB-KW"/>
</dbReference>
<dbReference type="RefSeq" id="WP_184869474.1">
    <property type="nucleotide sequence ID" value="NZ_BAAAWY010000011.1"/>
</dbReference>
<evidence type="ECO:0000256" key="4">
    <source>
        <dbReference type="ARBA" id="ARBA00023163"/>
    </source>
</evidence>
<dbReference type="PRINTS" id="PR00039">
    <property type="entry name" value="HTHLYSR"/>
</dbReference>
<dbReference type="PANTHER" id="PTHR30346">
    <property type="entry name" value="TRANSCRIPTIONAL DUAL REGULATOR HCAR-RELATED"/>
    <property type="match status" value="1"/>
</dbReference>
<comment type="caution">
    <text evidence="6">The sequence shown here is derived from an EMBL/GenBank/DDBJ whole genome shotgun (WGS) entry which is preliminary data.</text>
</comment>
<feature type="domain" description="HTH lysR-type" evidence="5">
    <location>
        <begin position="4"/>
        <end position="61"/>
    </location>
</feature>
<evidence type="ECO:0000256" key="1">
    <source>
        <dbReference type="ARBA" id="ARBA00009437"/>
    </source>
</evidence>
<gene>
    <name evidence="6" type="ORF">BJ998_008262</name>
</gene>
<dbReference type="Pfam" id="PF00126">
    <property type="entry name" value="HTH_1"/>
    <property type="match status" value="1"/>
</dbReference>
<reference evidence="6 7" key="1">
    <citation type="submission" date="2020-08" db="EMBL/GenBank/DDBJ databases">
        <title>Sequencing the genomes of 1000 actinobacteria strains.</title>
        <authorList>
            <person name="Klenk H.-P."/>
        </authorList>
    </citation>
    <scope>NUCLEOTIDE SEQUENCE [LARGE SCALE GENOMIC DNA]</scope>
    <source>
        <strain evidence="6 7">DSM 43851</strain>
    </source>
</reference>
<evidence type="ECO:0000256" key="3">
    <source>
        <dbReference type="ARBA" id="ARBA00023125"/>
    </source>
</evidence>
<dbReference type="SUPFAM" id="SSF53850">
    <property type="entry name" value="Periplasmic binding protein-like II"/>
    <property type="match status" value="1"/>
</dbReference>
<dbReference type="InterPro" id="IPR036390">
    <property type="entry name" value="WH_DNA-bd_sf"/>
</dbReference>
<keyword evidence="2" id="KW-0805">Transcription regulation</keyword>
<dbReference type="FunFam" id="1.10.10.10:FF:000001">
    <property type="entry name" value="LysR family transcriptional regulator"/>
    <property type="match status" value="1"/>
</dbReference>
<keyword evidence="4" id="KW-0804">Transcription</keyword>
<proteinExistence type="inferred from homology"/>
<dbReference type="Gene3D" id="3.40.190.10">
    <property type="entry name" value="Periplasmic binding protein-like II"/>
    <property type="match status" value="2"/>
</dbReference>
<evidence type="ECO:0000313" key="7">
    <source>
        <dbReference type="Proteomes" id="UP000585638"/>
    </source>
</evidence>
<dbReference type="AlphaFoldDB" id="A0A7W9KRA8"/>
<evidence type="ECO:0000259" key="5">
    <source>
        <dbReference type="PROSITE" id="PS50931"/>
    </source>
</evidence>
<dbReference type="EMBL" id="JACHIR010000002">
    <property type="protein sequence ID" value="MBB5897003.1"/>
    <property type="molecule type" value="Genomic_DNA"/>
</dbReference>
<dbReference type="Gene3D" id="1.10.10.10">
    <property type="entry name" value="Winged helix-like DNA-binding domain superfamily/Winged helix DNA-binding domain"/>
    <property type="match status" value="1"/>
</dbReference>
<organism evidence="6 7">
    <name type="scientific">Kutzneria kofuensis</name>
    <dbReference type="NCBI Taxonomy" id="103725"/>
    <lineage>
        <taxon>Bacteria</taxon>
        <taxon>Bacillati</taxon>
        <taxon>Actinomycetota</taxon>
        <taxon>Actinomycetes</taxon>
        <taxon>Pseudonocardiales</taxon>
        <taxon>Pseudonocardiaceae</taxon>
        <taxon>Kutzneria</taxon>
    </lineage>
</organism>
<keyword evidence="7" id="KW-1185">Reference proteome</keyword>
<dbReference type="CDD" id="cd08414">
    <property type="entry name" value="PBP2_LTTR_aromatics_like"/>
    <property type="match status" value="1"/>
</dbReference>
<dbReference type="Pfam" id="PF03466">
    <property type="entry name" value="LysR_substrate"/>
    <property type="match status" value="1"/>
</dbReference>
<evidence type="ECO:0000313" key="6">
    <source>
        <dbReference type="EMBL" id="MBB5897003.1"/>
    </source>
</evidence>
<dbReference type="GO" id="GO:0032993">
    <property type="term" value="C:protein-DNA complex"/>
    <property type="evidence" value="ECO:0007669"/>
    <property type="project" value="TreeGrafter"/>
</dbReference>
<protein>
    <submittedName>
        <fullName evidence="6">DNA-binding transcriptional LysR family regulator</fullName>
    </submittedName>
</protein>
<accession>A0A7W9KRA8</accession>
<evidence type="ECO:0000256" key="2">
    <source>
        <dbReference type="ARBA" id="ARBA00023015"/>
    </source>
</evidence>
<name>A0A7W9KRA8_9PSEU</name>